<protein>
    <submittedName>
        <fullName evidence="1">Uncharacterized protein</fullName>
    </submittedName>
</protein>
<dbReference type="Proteomes" id="UP000824782">
    <property type="component" value="Unassembled WGS sequence"/>
</dbReference>
<evidence type="ECO:0000313" key="1">
    <source>
        <dbReference type="EMBL" id="KAG8592685.1"/>
    </source>
</evidence>
<name>A0AAV7D5F7_ENGPU</name>
<gene>
    <name evidence="1" type="ORF">GDO81_000588</name>
</gene>
<comment type="caution">
    <text evidence="1">The sequence shown here is derived from an EMBL/GenBank/DDBJ whole genome shotgun (WGS) entry which is preliminary data.</text>
</comment>
<evidence type="ECO:0000313" key="2">
    <source>
        <dbReference type="Proteomes" id="UP000824782"/>
    </source>
</evidence>
<organism evidence="1 2">
    <name type="scientific">Engystomops pustulosus</name>
    <name type="common">Tungara frog</name>
    <name type="synonym">Physalaemus pustulosus</name>
    <dbReference type="NCBI Taxonomy" id="76066"/>
    <lineage>
        <taxon>Eukaryota</taxon>
        <taxon>Metazoa</taxon>
        <taxon>Chordata</taxon>
        <taxon>Craniata</taxon>
        <taxon>Vertebrata</taxon>
        <taxon>Euteleostomi</taxon>
        <taxon>Amphibia</taxon>
        <taxon>Batrachia</taxon>
        <taxon>Anura</taxon>
        <taxon>Neobatrachia</taxon>
        <taxon>Hyloidea</taxon>
        <taxon>Leptodactylidae</taxon>
        <taxon>Leiuperinae</taxon>
        <taxon>Engystomops</taxon>
    </lineage>
</organism>
<reference evidence="1" key="1">
    <citation type="thesis" date="2020" institute="ProQuest LLC" country="789 East Eisenhower Parkway, Ann Arbor, MI, USA">
        <title>Comparative Genomics and Chromosome Evolution.</title>
        <authorList>
            <person name="Mudd A.B."/>
        </authorList>
    </citation>
    <scope>NUCLEOTIDE SEQUENCE</scope>
    <source>
        <strain evidence="1">237g6f4</strain>
        <tissue evidence="1">Blood</tissue>
    </source>
</reference>
<accession>A0AAV7D5F7</accession>
<proteinExistence type="predicted"/>
<sequence>MSTRVAVALSSVSSRRSGVDILWDVSASPDGVVRPSRVCPVLLGEDCIPPVEVRTKRVIAAAGRFVCGPICRRPPRGMVTPHALRMLTLTQRSHQDPQLISCWRFRSEEPGTPSLASAHVMFRSRPECLLRPWFIHA</sequence>
<keyword evidence="2" id="KW-1185">Reference proteome</keyword>
<dbReference type="AlphaFoldDB" id="A0AAV7D5F7"/>
<dbReference type="EMBL" id="WNYA01000001">
    <property type="protein sequence ID" value="KAG8592685.1"/>
    <property type="molecule type" value="Genomic_DNA"/>
</dbReference>